<dbReference type="GO" id="GO:0019441">
    <property type="term" value="P:L-tryptophan catabolic process to kynurenine"/>
    <property type="evidence" value="ECO:0007669"/>
    <property type="project" value="InterPro"/>
</dbReference>
<dbReference type="PANTHER" id="PTHR31118">
    <property type="entry name" value="CYCLASE-LIKE PROTEIN 2"/>
    <property type="match status" value="1"/>
</dbReference>
<dbReference type="Gene3D" id="3.50.30.50">
    <property type="entry name" value="Putative cyclase"/>
    <property type="match status" value="1"/>
</dbReference>
<reference evidence="1" key="1">
    <citation type="submission" date="2021-10" db="EMBL/GenBank/DDBJ databases">
        <title>Anaerobic single-cell dispensing facilitates the cultivation of human gut bacteria.</title>
        <authorList>
            <person name="Afrizal A."/>
        </authorList>
    </citation>
    <scope>NUCLEOTIDE SEQUENCE</scope>
    <source>
        <strain evidence="1">CLA-AA-H272</strain>
    </source>
</reference>
<dbReference type="Proteomes" id="UP001199319">
    <property type="component" value="Unassembled WGS sequence"/>
</dbReference>
<evidence type="ECO:0000313" key="1">
    <source>
        <dbReference type="EMBL" id="MCC2127928.1"/>
    </source>
</evidence>
<organism evidence="1 2">
    <name type="scientific">Brotocaccenecus cirricatena</name>
    <dbReference type="NCBI Taxonomy" id="3064195"/>
    <lineage>
        <taxon>Bacteria</taxon>
        <taxon>Bacillati</taxon>
        <taxon>Bacillota</taxon>
        <taxon>Clostridia</taxon>
        <taxon>Eubacteriales</taxon>
        <taxon>Oscillospiraceae</taxon>
        <taxon>Brotocaccenecus</taxon>
    </lineage>
</organism>
<name>A0AAE3ADB5_9FIRM</name>
<dbReference type="AlphaFoldDB" id="A0AAE3ADB5"/>
<proteinExistence type="predicted"/>
<keyword evidence="2" id="KW-1185">Reference proteome</keyword>
<dbReference type="PANTHER" id="PTHR31118:SF12">
    <property type="entry name" value="CYCLASE-LIKE PROTEIN 2"/>
    <property type="match status" value="1"/>
</dbReference>
<dbReference type="EMBL" id="JAJEPW010000001">
    <property type="protein sequence ID" value="MCC2127928.1"/>
    <property type="molecule type" value="Genomic_DNA"/>
</dbReference>
<protein>
    <submittedName>
        <fullName evidence="1">Cyclase family protein</fullName>
    </submittedName>
</protein>
<accession>A0AAE3ADB5</accession>
<dbReference type="GO" id="GO:0004061">
    <property type="term" value="F:arylformamidase activity"/>
    <property type="evidence" value="ECO:0007669"/>
    <property type="project" value="InterPro"/>
</dbReference>
<gene>
    <name evidence="1" type="ORF">LKD37_00065</name>
</gene>
<dbReference type="InterPro" id="IPR007325">
    <property type="entry name" value="KFase/CYL"/>
</dbReference>
<comment type="caution">
    <text evidence="1">The sequence shown here is derived from an EMBL/GenBank/DDBJ whole genome shotgun (WGS) entry which is preliminary data.</text>
</comment>
<dbReference type="Pfam" id="PF04199">
    <property type="entry name" value="Cyclase"/>
    <property type="match status" value="1"/>
</dbReference>
<dbReference type="RefSeq" id="WP_302927483.1">
    <property type="nucleotide sequence ID" value="NZ_JAJEPW010000001.1"/>
</dbReference>
<dbReference type="InterPro" id="IPR037175">
    <property type="entry name" value="KFase_sf"/>
</dbReference>
<dbReference type="SUPFAM" id="SSF102198">
    <property type="entry name" value="Putative cyclase"/>
    <property type="match status" value="1"/>
</dbReference>
<evidence type="ECO:0000313" key="2">
    <source>
        <dbReference type="Proteomes" id="UP001199319"/>
    </source>
</evidence>
<sequence>MTVIDLTHTIREDMPVYPGTEPPRLTTACTVSQCGYRETLLHMYSHTGTHMDAPAHMMDGAPTLDSFGPDRFVGRGYVLDCRGLSQIPLDLLLRHEAALRDADFLLFCTGWDQYWGTDAYYEGFPCLTEEAARFVAGLPLKGVGEDSISLDPCGTVDFPNHLTLFGAGLVNTENLKGLAQLIGREFTFLTMPLKFENADGCSCRAAAIITKEA</sequence>